<dbReference type="EMBL" id="AVQL01000436">
    <property type="protein sequence ID" value="KEQ01131.1"/>
    <property type="molecule type" value="Genomic_DNA"/>
</dbReference>
<gene>
    <name evidence="1" type="ORF">SASC598J21_011280</name>
</gene>
<protein>
    <submittedName>
        <fullName evidence="1">Uncharacterized protein</fullName>
    </submittedName>
</protein>
<dbReference type="AlphaFoldDB" id="A0A074V7G4"/>
<accession>A0A074V7G4</accession>
<evidence type="ECO:0000313" key="2">
    <source>
        <dbReference type="Proteomes" id="UP000027644"/>
    </source>
</evidence>
<reference evidence="1 2" key="1">
    <citation type="journal article" date="2014" name="PLoS Genet.">
        <title>Hidden diversity in honey bee gut symbionts detected by single-cell genomics.</title>
        <authorList>
            <person name="Engel P."/>
            <person name="Stepanauskas R."/>
            <person name="Moran N."/>
        </authorList>
    </citation>
    <scope>NUCLEOTIDE SEQUENCE [LARGE SCALE GENOMIC DNA]</scope>
    <source>
        <strain evidence="1 2">SCGC AB-598-J21</strain>
    </source>
</reference>
<proteinExistence type="predicted"/>
<evidence type="ECO:0000313" key="1">
    <source>
        <dbReference type="EMBL" id="KEQ01131.1"/>
    </source>
</evidence>
<dbReference type="Proteomes" id="UP000027644">
    <property type="component" value="Unassembled WGS sequence"/>
</dbReference>
<organism evidence="1 2">
    <name type="scientific">Snodgrassella alvi SCGC AB-598-J21</name>
    <dbReference type="NCBI Taxonomy" id="1385367"/>
    <lineage>
        <taxon>Bacteria</taxon>
        <taxon>Pseudomonadati</taxon>
        <taxon>Pseudomonadota</taxon>
        <taxon>Betaproteobacteria</taxon>
        <taxon>Neisseriales</taxon>
        <taxon>Neisseriaceae</taxon>
        <taxon>Snodgrassella</taxon>
    </lineage>
</organism>
<name>A0A074V7G4_9NEIS</name>
<comment type="caution">
    <text evidence="1">The sequence shown here is derived from an EMBL/GenBank/DDBJ whole genome shotgun (WGS) entry which is preliminary data.</text>
</comment>
<sequence>MVTDKIKAEYVKIINTIWNGTMQFNSIEYIDDRVIRLMDQVLTQIRDGSKAMIGVHATFEIFYMNYYGSWAEVLKEAKDTLNEHAEDWIAVLRGNRQYKIVVDRVALSYKSPVQIALYEAAEVI</sequence>